<protein>
    <submittedName>
        <fullName evidence="15">Peptidase, M48 family</fullName>
    </submittedName>
</protein>
<keyword evidence="10" id="KW-0482">Metalloprotease</keyword>
<dbReference type="InterPro" id="IPR027057">
    <property type="entry name" value="CAXX_Prtase_1"/>
</dbReference>
<dbReference type="AlphaFoldDB" id="A0A3B0TUL8"/>
<evidence type="ECO:0000259" key="13">
    <source>
        <dbReference type="Pfam" id="PF01435"/>
    </source>
</evidence>
<evidence type="ECO:0000256" key="7">
    <source>
        <dbReference type="ARBA" id="ARBA00022824"/>
    </source>
</evidence>
<evidence type="ECO:0000256" key="5">
    <source>
        <dbReference type="ARBA" id="ARBA00022723"/>
    </source>
</evidence>
<feature type="transmembrane region" description="Helical" evidence="12">
    <location>
        <begin position="211"/>
        <end position="230"/>
    </location>
</feature>
<evidence type="ECO:0000256" key="2">
    <source>
        <dbReference type="ARBA" id="ARBA00004477"/>
    </source>
</evidence>
<reference evidence="15" key="1">
    <citation type="submission" date="2018-06" db="EMBL/GenBank/DDBJ databases">
        <authorList>
            <person name="Zhirakovskaya E."/>
        </authorList>
    </citation>
    <scope>NUCLEOTIDE SEQUENCE</scope>
</reference>
<comment type="cofactor">
    <cofactor evidence="1">
        <name>Zn(2+)</name>
        <dbReference type="ChEBI" id="CHEBI:29105"/>
    </cofactor>
</comment>
<evidence type="ECO:0000256" key="9">
    <source>
        <dbReference type="ARBA" id="ARBA00022989"/>
    </source>
</evidence>
<dbReference type="Pfam" id="PF01435">
    <property type="entry name" value="Peptidase_M48"/>
    <property type="match status" value="1"/>
</dbReference>
<organism evidence="15">
    <name type="scientific">hydrothermal vent metagenome</name>
    <dbReference type="NCBI Taxonomy" id="652676"/>
    <lineage>
        <taxon>unclassified sequences</taxon>
        <taxon>metagenomes</taxon>
        <taxon>ecological metagenomes</taxon>
    </lineage>
</organism>
<dbReference type="InterPro" id="IPR032456">
    <property type="entry name" value="Peptidase_M48_N"/>
</dbReference>
<evidence type="ECO:0000256" key="4">
    <source>
        <dbReference type="ARBA" id="ARBA00022692"/>
    </source>
</evidence>
<name>A0A3B0TUL8_9ZZZZ</name>
<accession>A0A3B0TUL8</accession>
<dbReference type="Gene3D" id="3.30.2010.10">
    <property type="entry name" value="Metalloproteases ('zincins'), catalytic domain"/>
    <property type="match status" value="1"/>
</dbReference>
<keyword evidence="6" id="KW-0378">Hydrolase</keyword>
<keyword evidence="7" id="KW-0256">Endoplasmic reticulum</keyword>
<feature type="domain" description="CAAX prenyl protease 1 N-terminal" evidence="14">
    <location>
        <begin position="68"/>
        <end position="240"/>
    </location>
</feature>
<evidence type="ECO:0000313" key="15">
    <source>
        <dbReference type="EMBL" id="VAW19903.1"/>
    </source>
</evidence>
<evidence type="ECO:0000256" key="11">
    <source>
        <dbReference type="ARBA" id="ARBA00023136"/>
    </source>
</evidence>
<feature type="transmembrane region" description="Helical" evidence="12">
    <location>
        <begin position="135"/>
        <end position="152"/>
    </location>
</feature>
<feature type="transmembrane region" description="Helical" evidence="12">
    <location>
        <begin position="323"/>
        <end position="345"/>
    </location>
</feature>
<feature type="transmembrane region" description="Helical" evidence="12">
    <location>
        <begin position="27"/>
        <end position="57"/>
    </location>
</feature>
<feature type="transmembrane region" description="Helical" evidence="12">
    <location>
        <begin position="186"/>
        <end position="205"/>
    </location>
</feature>
<proteinExistence type="predicted"/>
<evidence type="ECO:0000256" key="10">
    <source>
        <dbReference type="ARBA" id="ARBA00023049"/>
    </source>
</evidence>
<evidence type="ECO:0000256" key="12">
    <source>
        <dbReference type="SAM" id="Phobius"/>
    </source>
</evidence>
<keyword evidence="9 12" id="KW-1133">Transmembrane helix</keyword>
<feature type="transmembrane region" description="Helical" evidence="12">
    <location>
        <begin position="99"/>
        <end position="123"/>
    </location>
</feature>
<keyword evidence="11 12" id="KW-0472">Membrane</keyword>
<sequence>MITIGFIIELPILMNGELKSTLTLNNFIIFVFLLNTYTMHEILFYVIIGIIVAEYLFERYLDYLNTTRWSDKIPDEVKGIYDEGEYKKQQAYQRENHRFGILSGGFNFLLILGMFAFYGFALVNNWAYSYTNQPILTALIFFGVLMLASDILNTPFSIYDTFVIEEKYGFNKTTPKTFVLDKIKGWVLGAVIGGGLLALIIWIYQETQNMFWVYAWAVVAVFSIFMAMFYSNLIVPLFNKQTPLEEGELRNAIKAFADKVGFKLDNIFVINGSKRSTKANAYFTGLGAKKRIVLYDTLVNDLEIPELVAVLAHEIGHYKKKHVYQGLIISLIQTGFVLYIFSLLINNVHLSRALGVEKPNFHIGLVAFGILYTPISFVLGIFMNILSRKNEYQADTFAAVNYQPEALASALKKLSVNNLSNLTPHPAYVYFHYSHPTLLQRLSHLKKY</sequence>
<dbReference type="GO" id="GO:0046872">
    <property type="term" value="F:metal ion binding"/>
    <property type="evidence" value="ECO:0007669"/>
    <property type="project" value="UniProtKB-KW"/>
</dbReference>
<feature type="domain" description="Peptidase M48" evidence="13">
    <location>
        <begin position="243"/>
        <end position="447"/>
    </location>
</feature>
<dbReference type="GO" id="GO:0005789">
    <property type="term" value="C:endoplasmic reticulum membrane"/>
    <property type="evidence" value="ECO:0007669"/>
    <property type="project" value="UniProtKB-SubCell"/>
</dbReference>
<comment type="subcellular location">
    <subcellularLocation>
        <location evidence="2">Endoplasmic reticulum membrane</location>
        <topology evidence="2">Multi-pass membrane protein</topology>
    </subcellularLocation>
</comment>
<dbReference type="GO" id="GO:0004222">
    <property type="term" value="F:metalloendopeptidase activity"/>
    <property type="evidence" value="ECO:0007669"/>
    <property type="project" value="InterPro"/>
</dbReference>
<keyword evidence="3" id="KW-0645">Protease</keyword>
<keyword evidence="8" id="KW-0862">Zinc</keyword>
<keyword evidence="4 12" id="KW-0812">Transmembrane</keyword>
<dbReference type="EMBL" id="UOEP01000108">
    <property type="protein sequence ID" value="VAW19903.1"/>
    <property type="molecule type" value="Genomic_DNA"/>
</dbReference>
<evidence type="ECO:0000256" key="8">
    <source>
        <dbReference type="ARBA" id="ARBA00022833"/>
    </source>
</evidence>
<evidence type="ECO:0000256" key="3">
    <source>
        <dbReference type="ARBA" id="ARBA00022670"/>
    </source>
</evidence>
<evidence type="ECO:0000256" key="1">
    <source>
        <dbReference type="ARBA" id="ARBA00001947"/>
    </source>
</evidence>
<dbReference type="FunFam" id="3.30.2010.10:FF:000002">
    <property type="entry name" value="CAAX prenyl protease"/>
    <property type="match status" value="1"/>
</dbReference>
<gene>
    <name evidence="15" type="ORF">MNBD_BACTEROID01-2340</name>
</gene>
<dbReference type="Pfam" id="PF16491">
    <property type="entry name" value="Peptidase_M48_N"/>
    <property type="match status" value="1"/>
</dbReference>
<feature type="transmembrane region" description="Helical" evidence="12">
    <location>
        <begin position="365"/>
        <end position="386"/>
    </location>
</feature>
<dbReference type="InterPro" id="IPR001915">
    <property type="entry name" value="Peptidase_M48"/>
</dbReference>
<evidence type="ECO:0000256" key="6">
    <source>
        <dbReference type="ARBA" id="ARBA00022801"/>
    </source>
</evidence>
<dbReference type="CDD" id="cd07343">
    <property type="entry name" value="M48A_Zmpste24p_like"/>
    <property type="match status" value="1"/>
</dbReference>
<keyword evidence="5" id="KW-0479">Metal-binding</keyword>
<dbReference type="PANTHER" id="PTHR10120">
    <property type="entry name" value="CAAX PRENYL PROTEASE 1"/>
    <property type="match status" value="1"/>
</dbReference>
<dbReference type="GO" id="GO:0071586">
    <property type="term" value="P:CAAX-box protein processing"/>
    <property type="evidence" value="ECO:0007669"/>
    <property type="project" value="InterPro"/>
</dbReference>
<evidence type="ECO:0000259" key="14">
    <source>
        <dbReference type="Pfam" id="PF16491"/>
    </source>
</evidence>